<evidence type="ECO:0000256" key="1">
    <source>
        <dbReference type="SAM" id="Phobius"/>
    </source>
</evidence>
<reference evidence="2" key="1">
    <citation type="submission" date="2021-05" db="EMBL/GenBank/DDBJ databases">
        <authorList>
            <person name="Alioto T."/>
            <person name="Alioto T."/>
            <person name="Gomez Garrido J."/>
        </authorList>
    </citation>
    <scope>NUCLEOTIDE SEQUENCE</scope>
</reference>
<sequence length="111" mass="13565">MYLRNKTTSFKLNFLSQWCYFRISLRFSLYLDVIYEQQLKLYLKGPCCLSSERVIITYRAYTYQFKRTFIKRKMKFVLLHFLQKIVMLLLEIAIIIGFLHTFYSLGYLQTK</sequence>
<accession>A0A8D8T6I6</accession>
<evidence type="ECO:0000313" key="2">
    <source>
        <dbReference type="EMBL" id="CAG6681271.1"/>
    </source>
</evidence>
<protein>
    <recommendedName>
        <fullName evidence="3">Transmembrane protein</fullName>
    </recommendedName>
</protein>
<proteinExistence type="predicted"/>
<dbReference type="EMBL" id="HBUF01254932">
    <property type="protein sequence ID" value="CAG6681271.1"/>
    <property type="molecule type" value="Transcribed_RNA"/>
</dbReference>
<organism evidence="2">
    <name type="scientific">Cacopsylla melanoneura</name>
    <dbReference type="NCBI Taxonomy" id="428564"/>
    <lineage>
        <taxon>Eukaryota</taxon>
        <taxon>Metazoa</taxon>
        <taxon>Ecdysozoa</taxon>
        <taxon>Arthropoda</taxon>
        <taxon>Hexapoda</taxon>
        <taxon>Insecta</taxon>
        <taxon>Pterygota</taxon>
        <taxon>Neoptera</taxon>
        <taxon>Paraneoptera</taxon>
        <taxon>Hemiptera</taxon>
        <taxon>Sternorrhyncha</taxon>
        <taxon>Psylloidea</taxon>
        <taxon>Psyllidae</taxon>
        <taxon>Psyllinae</taxon>
        <taxon>Cacopsylla</taxon>
    </lineage>
</organism>
<name>A0A8D8T6I6_9HEMI</name>
<feature type="transmembrane region" description="Helical" evidence="1">
    <location>
        <begin position="76"/>
        <end position="103"/>
    </location>
</feature>
<keyword evidence="1" id="KW-0472">Membrane</keyword>
<keyword evidence="1" id="KW-1133">Transmembrane helix</keyword>
<evidence type="ECO:0008006" key="3">
    <source>
        <dbReference type="Google" id="ProtNLM"/>
    </source>
</evidence>
<dbReference type="AlphaFoldDB" id="A0A8D8T6I6"/>
<keyword evidence="1" id="KW-0812">Transmembrane</keyword>